<dbReference type="Proteomes" id="UP000466794">
    <property type="component" value="Unassembled WGS sequence"/>
</dbReference>
<dbReference type="AlphaFoldDB" id="A0A7K1UQI7"/>
<evidence type="ECO:0000313" key="2">
    <source>
        <dbReference type="Proteomes" id="UP000466794"/>
    </source>
</evidence>
<proteinExistence type="predicted"/>
<name>A0A7K1UQI7_9NOCA</name>
<keyword evidence="2" id="KW-1185">Reference proteome</keyword>
<comment type="caution">
    <text evidence="1">The sequence shown here is derived from an EMBL/GenBank/DDBJ whole genome shotgun (WGS) entry which is preliminary data.</text>
</comment>
<sequence>MFGQRPTGKFLYWSDRAIQTVASENGVELRGRPSWSVNVNLKFLQFGTKPPENPTRDLLEESKRLEAAIPAVADFDTPPRAHFAKGCDSVSFAKFDNPYAKNEGALLHVRTYSQSGRRVDLCLFGSMDNVRGFAPYDSFPHGWTSSSAAPIGELVTSRGKENTAHWLNDKDKCIEALKVALYQGSTGRDEEHEGRPASRGFTVGHADRCEYFAEIYADVLLGKDDKRHVHDELALAERIMIGRPLWVRSLAPGSVVRYAEVRRRKVRQKANILRRAGIIGNAEQLEHQPQQGQTMIW</sequence>
<gene>
    <name evidence="1" type="ORF">GPX89_05045</name>
</gene>
<dbReference type="EMBL" id="WRPP01000001">
    <property type="protein sequence ID" value="MVU76610.1"/>
    <property type="molecule type" value="Genomic_DNA"/>
</dbReference>
<protein>
    <submittedName>
        <fullName evidence="1">Uncharacterized protein</fullName>
    </submittedName>
</protein>
<evidence type="ECO:0000313" key="1">
    <source>
        <dbReference type="EMBL" id="MVU76610.1"/>
    </source>
</evidence>
<organism evidence="1 2">
    <name type="scientific">Nocardia terrae</name>
    <dbReference type="NCBI Taxonomy" id="2675851"/>
    <lineage>
        <taxon>Bacteria</taxon>
        <taxon>Bacillati</taxon>
        <taxon>Actinomycetota</taxon>
        <taxon>Actinomycetes</taxon>
        <taxon>Mycobacteriales</taxon>
        <taxon>Nocardiaceae</taxon>
        <taxon>Nocardia</taxon>
    </lineage>
</organism>
<accession>A0A7K1UQI7</accession>
<dbReference type="RefSeq" id="WP_157355355.1">
    <property type="nucleotide sequence ID" value="NZ_WRPP01000001.1"/>
</dbReference>
<reference evidence="1 2" key="1">
    <citation type="submission" date="2019-12" db="EMBL/GenBank/DDBJ databases">
        <title>Nocardia sp. nov. ET3-3 isolated from soil.</title>
        <authorList>
            <person name="Kanchanasin P."/>
            <person name="Tanasupawat S."/>
            <person name="Yuki M."/>
            <person name="Kudo T."/>
        </authorList>
    </citation>
    <scope>NUCLEOTIDE SEQUENCE [LARGE SCALE GENOMIC DNA]</scope>
    <source>
        <strain evidence="1 2">ET3-3</strain>
    </source>
</reference>